<dbReference type="InterPro" id="IPR022641">
    <property type="entry name" value="CheR_N"/>
</dbReference>
<feature type="binding site" evidence="6">
    <location>
        <position position="130"/>
    </location>
    <ligand>
        <name>S-adenosyl-L-methionine</name>
        <dbReference type="ChEBI" id="CHEBI:59789"/>
    </ligand>
</feature>
<dbReference type="Pfam" id="PF03705">
    <property type="entry name" value="CheR_N"/>
    <property type="match status" value="1"/>
</dbReference>
<dbReference type="InterPro" id="IPR029063">
    <property type="entry name" value="SAM-dependent_MTases_sf"/>
</dbReference>
<dbReference type="Proteomes" id="UP000244069">
    <property type="component" value="Unassembled WGS sequence"/>
</dbReference>
<dbReference type="SUPFAM" id="SSF47757">
    <property type="entry name" value="Chemotaxis receptor methyltransferase CheR, N-terminal domain"/>
    <property type="match status" value="1"/>
</dbReference>
<dbReference type="PANTHER" id="PTHR24422">
    <property type="entry name" value="CHEMOTAXIS PROTEIN METHYLTRANSFERASE"/>
    <property type="match status" value="1"/>
</dbReference>
<dbReference type="GO" id="GO:0008983">
    <property type="term" value="F:protein-glutamate O-methyltransferase activity"/>
    <property type="evidence" value="ECO:0007669"/>
    <property type="project" value="UniProtKB-EC"/>
</dbReference>
<gene>
    <name evidence="8" type="ORF">C8N44_11047</name>
</gene>
<dbReference type="InterPro" id="IPR050903">
    <property type="entry name" value="Bact_Chemotaxis_MeTrfase"/>
</dbReference>
<feature type="domain" description="CheR-type methyltransferase" evidence="7">
    <location>
        <begin position="18"/>
        <end position="269"/>
    </location>
</feature>
<feature type="binding site" evidence="6">
    <location>
        <begin position="215"/>
        <end position="216"/>
    </location>
    <ligand>
        <name>S-adenosyl-L-methionine</name>
        <dbReference type="ChEBI" id="CHEBI:59789"/>
    </ligand>
</feature>
<proteinExistence type="predicted"/>
<keyword evidence="2 5" id="KW-0489">Methyltransferase</keyword>
<feature type="binding site" evidence="6">
    <location>
        <begin position="233"/>
        <end position="234"/>
    </location>
    <ligand>
        <name>S-adenosyl-L-methionine</name>
        <dbReference type="ChEBI" id="CHEBI:59789"/>
    </ligand>
</feature>
<reference evidence="8 9" key="1">
    <citation type="submission" date="2018-04" db="EMBL/GenBank/DDBJ databases">
        <title>Genomic Encyclopedia of Archaeal and Bacterial Type Strains, Phase II (KMG-II): from individual species to whole genera.</title>
        <authorList>
            <person name="Goeker M."/>
        </authorList>
    </citation>
    <scope>NUCLEOTIDE SEQUENCE [LARGE SCALE GENOMIC DNA]</scope>
    <source>
        <strain evidence="8 9">DSM 29329</strain>
    </source>
</reference>
<evidence type="ECO:0000313" key="8">
    <source>
        <dbReference type="EMBL" id="PTX48048.1"/>
    </source>
</evidence>
<keyword evidence="4 5" id="KW-0949">S-adenosyl-L-methionine</keyword>
<dbReference type="InterPro" id="IPR000780">
    <property type="entry name" value="CheR_MeTrfase"/>
</dbReference>
<dbReference type="InterPro" id="IPR036804">
    <property type="entry name" value="CheR_N_sf"/>
</dbReference>
<name>A0A2T6AW52_9RHOB</name>
<evidence type="ECO:0000256" key="6">
    <source>
        <dbReference type="PIRSR" id="PIRSR000410-1"/>
    </source>
</evidence>
<evidence type="ECO:0000256" key="5">
    <source>
        <dbReference type="PIRNR" id="PIRNR000410"/>
    </source>
</evidence>
<comment type="catalytic activity">
    <reaction evidence="1 5">
        <text>L-glutamyl-[protein] + S-adenosyl-L-methionine = [protein]-L-glutamate 5-O-methyl ester + S-adenosyl-L-homocysteine</text>
        <dbReference type="Rhea" id="RHEA:24452"/>
        <dbReference type="Rhea" id="RHEA-COMP:10208"/>
        <dbReference type="Rhea" id="RHEA-COMP:10311"/>
        <dbReference type="ChEBI" id="CHEBI:29973"/>
        <dbReference type="ChEBI" id="CHEBI:57856"/>
        <dbReference type="ChEBI" id="CHEBI:59789"/>
        <dbReference type="ChEBI" id="CHEBI:82795"/>
        <dbReference type="EC" id="2.1.1.80"/>
    </reaction>
</comment>
<comment type="caution">
    <text evidence="8">The sequence shown here is derived from an EMBL/GenBank/DDBJ whole genome shotgun (WGS) entry which is preliminary data.</text>
</comment>
<keyword evidence="9" id="KW-1185">Reference proteome</keyword>
<evidence type="ECO:0000256" key="3">
    <source>
        <dbReference type="ARBA" id="ARBA00022679"/>
    </source>
</evidence>
<dbReference type="EC" id="2.1.1.80" evidence="5"/>
<dbReference type="GO" id="GO:0032259">
    <property type="term" value="P:methylation"/>
    <property type="evidence" value="ECO:0007669"/>
    <property type="project" value="UniProtKB-KW"/>
</dbReference>
<evidence type="ECO:0000256" key="1">
    <source>
        <dbReference type="ARBA" id="ARBA00001541"/>
    </source>
</evidence>
<evidence type="ECO:0000259" key="7">
    <source>
        <dbReference type="PROSITE" id="PS50123"/>
    </source>
</evidence>
<sequence length="291" mass="32198">MSMASGDIARPGAANTRLERFRNLVHEQTGIRLSASKDQMIESRLRRRLIALDLPDVDTYLAYVFEGGGMTSELGEIVDLLTTNKTDFFREVAHFDLLERRMIPEALALAGPGRQVRFRFWSAAASTGAEAWSAAMLLDRAAREDDRLRWAILGTDISTGVLASARKAVYAAAELSPVPGPLKTRYVMSGRGPASEPLCRIVPELRARVRFERMNLTEFPYQIEDGVDVCFLRNVLIYFEPDLQRQVVAACAGRLRPGGYLVVGHSESMIVRQPDLTQVVPGAFIKSGGRG</sequence>
<organism evidence="8 9">
    <name type="scientific">Allosediminivita pacifica</name>
    <dbReference type="NCBI Taxonomy" id="1267769"/>
    <lineage>
        <taxon>Bacteria</taxon>
        <taxon>Pseudomonadati</taxon>
        <taxon>Pseudomonadota</taxon>
        <taxon>Alphaproteobacteria</taxon>
        <taxon>Rhodobacterales</taxon>
        <taxon>Paracoccaceae</taxon>
        <taxon>Allosediminivita</taxon>
    </lineage>
</organism>
<dbReference type="PRINTS" id="PR00996">
    <property type="entry name" value="CHERMTFRASE"/>
</dbReference>
<dbReference type="EMBL" id="QBKN01000010">
    <property type="protein sequence ID" value="PTX48048.1"/>
    <property type="molecule type" value="Genomic_DNA"/>
</dbReference>
<dbReference type="Pfam" id="PF01739">
    <property type="entry name" value="CheR"/>
    <property type="match status" value="1"/>
</dbReference>
<dbReference type="CDD" id="cd02440">
    <property type="entry name" value="AdoMet_MTases"/>
    <property type="match status" value="1"/>
</dbReference>
<evidence type="ECO:0000256" key="4">
    <source>
        <dbReference type="ARBA" id="ARBA00022691"/>
    </source>
</evidence>
<dbReference type="PROSITE" id="PS50123">
    <property type="entry name" value="CHER"/>
    <property type="match status" value="1"/>
</dbReference>
<feature type="binding site" evidence="6">
    <location>
        <position position="156"/>
    </location>
    <ligand>
        <name>S-adenosyl-L-methionine</name>
        <dbReference type="ChEBI" id="CHEBI:59789"/>
    </ligand>
</feature>
<dbReference type="AlphaFoldDB" id="A0A2T6AW52"/>
<dbReference type="SUPFAM" id="SSF53335">
    <property type="entry name" value="S-adenosyl-L-methionine-dependent methyltransferases"/>
    <property type="match status" value="1"/>
</dbReference>
<protein>
    <recommendedName>
        <fullName evidence="5">Chemotaxis protein methyltransferase</fullName>
        <ecNumber evidence="5">2.1.1.80</ecNumber>
    </recommendedName>
</protein>
<dbReference type="PIRSF" id="PIRSF000410">
    <property type="entry name" value="CheR"/>
    <property type="match status" value="1"/>
</dbReference>
<keyword evidence="3 5" id="KW-0808">Transferase</keyword>
<feature type="binding site" evidence="6">
    <location>
        <position position="90"/>
    </location>
    <ligand>
        <name>S-adenosyl-L-methionine</name>
        <dbReference type="ChEBI" id="CHEBI:59789"/>
    </ligand>
</feature>
<dbReference type="Gene3D" id="3.40.50.150">
    <property type="entry name" value="Vaccinia Virus protein VP39"/>
    <property type="match status" value="1"/>
</dbReference>
<dbReference type="PANTHER" id="PTHR24422:SF26">
    <property type="entry name" value="CHEMOTAXIS PROTEIN METHYLTRANSFERASE"/>
    <property type="match status" value="1"/>
</dbReference>
<comment type="function">
    <text evidence="5">Methylation of the membrane-bound methyl-accepting chemotaxis proteins (MCP) to form gamma-glutamyl methyl ester residues in MCP.</text>
</comment>
<feature type="binding site" evidence="6">
    <location>
        <position position="86"/>
    </location>
    <ligand>
        <name>S-adenosyl-L-methionine</name>
        <dbReference type="ChEBI" id="CHEBI:59789"/>
    </ligand>
</feature>
<dbReference type="InterPro" id="IPR022642">
    <property type="entry name" value="CheR_C"/>
</dbReference>
<feature type="binding site" evidence="6">
    <location>
        <position position="84"/>
    </location>
    <ligand>
        <name>S-adenosyl-L-methionine</name>
        <dbReference type="ChEBI" id="CHEBI:59789"/>
    </ligand>
</feature>
<dbReference type="Gene3D" id="1.10.155.10">
    <property type="entry name" value="Chemotaxis receptor methyltransferase CheR, N-terminal domain"/>
    <property type="match status" value="1"/>
</dbReference>
<dbReference type="InterPro" id="IPR026024">
    <property type="entry name" value="Chemotaxis_MeTrfase_CheR"/>
</dbReference>
<accession>A0A2T6AW52</accession>
<dbReference type="SMART" id="SM00138">
    <property type="entry name" value="MeTrc"/>
    <property type="match status" value="1"/>
</dbReference>
<evidence type="ECO:0000256" key="2">
    <source>
        <dbReference type="ARBA" id="ARBA00022603"/>
    </source>
</evidence>
<evidence type="ECO:0000313" key="9">
    <source>
        <dbReference type="Proteomes" id="UP000244069"/>
    </source>
</evidence>